<comment type="similarity">
    <text evidence="3">Belongs to the SDE2 family.</text>
</comment>
<evidence type="ECO:0000256" key="8">
    <source>
        <dbReference type="ARBA" id="ARBA00023306"/>
    </source>
</evidence>
<dbReference type="Pfam" id="PF22782">
    <property type="entry name" value="SDE2"/>
    <property type="match status" value="1"/>
</dbReference>
<dbReference type="PANTHER" id="PTHR12786">
    <property type="entry name" value="SPLICING FACTOR SF3A-RELATED"/>
    <property type="match status" value="1"/>
</dbReference>
<keyword evidence="4" id="KW-0963">Cytoplasm</keyword>
<evidence type="ECO:0000256" key="1">
    <source>
        <dbReference type="ARBA" id="ARBA00004123"/>
    </source>
</evidence>
<evidence type="ECO:0000259" key="11">
    <source>
        <dbReference type="Pfam" id="PF22782"/>
    </source>
</evidence>
<feature type="domain" description="SDE2-like" evidence="11">
    <location>
        <begin position="472"/>
        <end position="567"/>
    </location>
</feature>
<evidence type="ECO:0000256" key="3">
    <source>
        <dbReference type="ARBA" id="ARBA00008726"/>
    </source>
</evidence>
<dbReference type="Pfam" id="PF13297">
    <property type="entry name" value="SDE2_2C"/>
    <property type="match status" value="1"/>
</dbReference>
<keyword evidence="5" id="KW-0507">mRNA processing</keyword>
<feature type="compositionally biased region" description="Polar residues" evidence="9">
    <location>
        <begin position="205"/>
        <end position="222"/>
    </location>
</feature>
<dbReference type="InterPro" id="IPR025086">
    <property type="entry name" value="SDE2/SF3A3_SAP"/>
</dbReference>
<keyword evidence="7" id="KW-0539">Nucleus</keyword>
<sequence>MTTPDFGEATYVSGRHGKNPVLVYTSRTDRNKVYEFMIACRYKIPGLVSWKCVSCTKVKNGYRNLGEKLTRKVPLILVDNDIIKENPEKPLNAEHFCNGKDAVDAVLDRARIEFVHRHGDEEPNSLKIRQTIQLFAREAAATAPVPLNLKEKRHVQRQLDAKCLPLLHGVQKRRRRLKDKEASLQESNFQHVEEEETHHVHEQQSTSSDPHLQHSEPIQSPQEVREEIEDSADLPRKKARRLIKHPQYQTSSHAVMVRPLPPINPLSLPVTIFPISINNITRTKWTTTTIQKMFTSRSTITMTSSQGTNNKWRIFCLVSLRPPNFTHPHSLSPFISWPVLLPFLSTSPHTCLSNFQCYFDNFTHLLNLHFLCHKEKSFLPQCSLCPLCVLSIGFIKQPSYLSSSIQEPRPFPDKPYYWMDDYETLKYINKMFPDDAYYIMHNGKIVEDFKEFVNAYRGDSLVKYSFHLRLRGGKGGFGSLLRSFRVNKSTNKLMMRDLNGRRMASVDEEAKLKRYLEKQARKEQELKEKRKIKLAKLTAGPAKHQFEDQDYLSRREEILEKTGDAVEAGYALMLERQRQSRASKEQEKDDLDDDGEDAEDVTDLFNERGGLKRKIAAPTVGDEDKKRVEDESDGDDSEDDSENEPDPEELEAIRRYFEEKQQTEKEDNGEGSSTDAAQEEPEPAKRPRLDSASNIDDLPKIDVKTPCEYGPIELADYTSAEDLELLGLEHLKSALNDRGLKCGGSLSERAARLWSVKGKALREWPKSILTLELKKKVAEEEEAERKAAKKAKKAKKN</sequence>
<dbReference type="eggNOG" id="KOG2827">
    <property type="taxonomic scope" value="Eukaryota"/>
</dbReference>
<feature type="compositionally biased region" description="Basic and acidic residues" evidence="9">
    <location>
        <begin position="651"/>
        <end position="668"/>
    </location>
</feature>
<evidence type="ECO:0000259" key="10">
    <source>
        <dbReference type="Pfam" id="PF13297"/>
    </source>
</evidence>
<organism evidence="12 13">
    <name type="scientific">Caenorhabditis briggsae</name>
    <dbReference type="NCBI Taxonomy" id="6238"/>
    <lineage>
        <taxon>Eukaryota</taxon>
        <taxon>Metazoa</taxon>
        <taxon>Ecdysozoa</taxon>
        <taxon>Nematoda</taxon>
        <taxon>Chromadorea</taxon>
        <taxon>Rhabditida</taxon>
        <taxon>Rhabditina</taxon>
        <taxon>Rhabditomorpha</taxon>
        <taxon>Rhabditoidea</taxon>
        <taxon>Rhabditidae</taxon>
        <taxon>Peloderinae</taxon>
        <taxon>Caenorhabditis</taxon>
    </lineage>
</organism>
<accession>A8XCT4</accession>
<dbReference type="AlphaFoldDB" id="A8XCT4"/>
<evidence type="ECO:0000256" key="5">
    <source>
        <dbReference type="ARBA" id="ARBA00022664"/>
    </source>
</evidence>
<dbReference type="GO" id="GO:0005634">
    <property type="term" value="C:nucleus"/>
    <property type="evidence" value="ECO:0000318"/>
    <property type="project" value="GO_Central"/>
</dbReference>
<keyword evidence="6" id="KW-0508">mRNA splicing</keyword>
<dbReference type="InterPro" id="IPR053822">
    <property type="entry name" value="SDE2-like_dom"/>
</dbReference>
<dbReference type="GO" id="GO:0006397">
    <property type="term" value="P:mRNA processing"/>
    <property type="evidence" value="ECO:0007669"/>
    <property type="project" value="UniProtKB-KW"/>
</dbReference>
<proteinExistence type="inferred from homology"/>
<reference evidence="12 13" key="1">
    <citation type="journal article" date="2003" name="PLoS Biol.">
        <title>The genome sequence of Caenorhabditis briggsae: a platform for comparative genomics.</title>
        <authorList>
            <person name="Stein L.D."/>
            <person name="Bao Z."/>
            <person name="Blasiar D."/>
            <person name="Blumenthal T."/>
            <person name="Brent M.R."/>
            <person name="Chen N."/>
            <person name="Chinwalla A."/>
            <person name="Clarke L."/>
            <person name="Clee C."/>
            <person name="Coghlan A."/>
            <person name="Coulson A."/>
            <person name="D'Eustachio P."/>
            <person name="Fitch D.H."/>
            <person name="Fulton L.A."/>
            <person name="Fulton R.E."/>
            <person name="Griffiths-Jones S."/>
            <person name="Harris T.W."/>
            <person name="Hillier L.W."/>
            <person name="Kamath R."/>
            <person name="Kuwabara P.E."/>
            <person name="Mardis E.R."/>
            <person name="Marra M.A."/>
            <person name="Miner T.L."/>
            <person name="Minx P."/>
            <person name="Mullikin J.C."/>
            <person name="Plumb R.W."/>
            <person name="Rogers J."/>
            <person name="Schein J.E."/>
            <person name="Sohrmann M."/>
            <person name="Spieth J."/>
            <person name="Stajich J.E."/>
            <person name="Wei C."/>
            <person name="Willey D."/>
            <person name="Wilson R.K."/>
            <person name="Durbin R."/>
            <person name="Waterston R.H."/>
        </authorList>
    </citation>
    <scope>NUCLEOTIDE SEQUENCE [LARGE SCALE GENOMIC DNA]</scope>
    <source>
        <strain evidence="12 13">AF16</strain>
    </source>
</reference>
<keyword evidence="8" id="KW-0131">Cell cycle</keyword>
<dbReference type="InParanoid" id="A8XCT4"/>
<feature type="region of interest" description="Disordered" evidence="9">
    <location>
        <begin position="577"/>
        <end position="703"/>
    </location>
</feature>
<evidence type="ECO:0000256" key="9">
    <source>
        <dbReference type="SAM" id="MobiDB-lite"/>
    </source>
</evidence>
<comment type="subcellular location">
    <subcellularLocation>
        <location evidence="2">Cytoplasm</location>
    </subcellularLocation>
    <subcellularLocation>
        <location evidence="1">Nucleus</location>
    </subcellularLocation>
</comment>
<dbReference type="Proteomes" id="UP000008549">
    <property type="component" value="Unassembled WGS sequence"/>
</dbReference>
<dbReference type="GO" id="GO:0005737">
    <property type="term" value="C:cytoplasm"/>
    <property type="evidence" value="ECO:0007669"/>
    <property type="project" value="UniProtKB-SubCell"/>
</dbReference>
<dbReference type="EMBL" id="HE600908">
    <property type="protein sequence ID" value="CAP30452.2"/>
    <property type="molecule type" value="Genomic_DNA"/>
</dbReference>
<dbReference type="STRING" id="6238.A8XCT4"/>
<dbReference type="WormBase" id="CBG11516">
    <property type="protein sequence ID" value="CBP22555"/>
    <property type="gene ID" value="WBGene00032626"/>
    <property type="gene designation" value="Cbr-sde-2"/>
</dbReference>
<dbReference type="HOGENOM" id="CLU_352755_0_0_1"/>
<feature type="compositionally biased region" description="Acidic residues" evidence="9">
    <location>
        <begin position="588"/>
        <end position="602"/>
    </location>
</feature>
<feature type="region of interest" description="Disordered" evidence="9">
    <location>
        <begin position="177"/>
        <end position="247"/>
    </location>
</feature>
<feature type="compositionally biased region" description="Basic and acidic residues" evidence="9">
    <location>
        <begin position="577"/>
        <end position="587"/>
    </location>
</feature>
<protein>
    <submittedName>
        <fullName evidence="12">Protein CBG11516</fullName>
    </submittedName>
</protein>
<evidence type="ECO:0000313" key="12">
    <source>
        <dbReference type="EMBL" id="CAP30452.2"/>
    </source>
</evidence>
<evidence type="ECO:0000256" key="4">
    <source>
        <dbReference type="ARBA" id="ARBA00022490"/>
    </source>
</evidence>
<evidence type="ECO:0000313" key="14">
    <source>
        <dbReference type="WormBase" id="CBG11516"/>
    </source>
</evidence>
<gene>
    <name evidence="14" type="primary">sde-2</name>
    <name evidence="12 14" type="ORF">CBG11516</name>
    <name evidence="12" type="ORF">CBG_11516</name>
</gene>
<feature type="compositionally biased region" description="Acidic residues" evidence="9">
    <location>
        <begin position="630"/>
        <end position="650"/>
    </location>
</feature>
<dbReference type="InterPro" id="IPR051421">
    <property type="entry name" value="RNA_Proc_DNA_Dmg_Regulator"/>
</dbReference>
<dbReference type="GO" id="GO:0008380">
    <property type="term" value="P:RNA splicing"/>
    <property type="evidence" value="ECO:0007669"/>
    <property type="project" value="UniProtKB-KW"/>
</dbReference>
<dbReference type="PANTHER" id="PTHR12786:SF1">
    <property type="entry name" value="SPLICING REGULATOR SDE2"/>
    <property type="match status" value="1"/>
</dbReference>
<evidence type="ECO:0000313" key="13">
    <source>
        <dbReference type="Proteomes" id="UP000008549"/>
    </source>
</evidence>
<feature type="domain" description="SDE2/SF3A3 SAP" evidence="10">
    <location>
        <begin position="709"/>
        <end position="769"/>
    </location>
</feature>
<evidence type="ECO:0000256" key="2">
    <source>
        <dbReference type="ARBA" id="ARBA00004496"/>
    </source>
</evidence>
<reference evidence="12 13" key="2">
    <citation type="journal article" date="2011" name="PLoS Genet.">
        <title>Caenorhabditis briggsae recombinant inbred line genotypes reveal inter-strain incompatibility and the evolution of recombination.</title>
        <authorList>
            <person name="Ross J.A."/>
            <person name="Koboldt D.C."/>
            <person name="Staisch J.E."/>
            <person name="Chamberlin H.M."/>
            <person name="Gupta B.P."/>
            <person name="Miller R.D."/>
            <person name="Baird S.E."/>
            <person name="Haag E.S."/>
        </authorList>
    </citation>
    <scope>NUCLEOTIDE SEQUENCE [LARGE SCALE GENOMIC DNA]</scope>
    <source>
        <strain evidence="12 13">AF16</strain>
    </source>
</reference>
<name>A8XCT4_CAEBR</name>
<evidence type="ECO:0000256" key="6">
    <source>
        <dbReference type="ARBA" id="ARBA00023187"/>
    </source>
</evidence>
<keyword evidence="13" id="KW-1185">Reference proteome</keyword>
<evidence type="ECO:0000256" key="7">
    <source>
        <dbReference type="ARBA" id="ARBA00023242"/>
    </source>
</evidence>